<sequence>MKALVVDDSRTMRRIVARILQDLGYETDEAGDGQQAIDLLEAGEVYDLACIDWNMPVMDGLEFVMAARARTDWRAMTLMMVTTEAEHGQIVRALAAGAHEYMIKPFTPDAIRDKLELLGLIPAEETV</sequence>
<evidence type="ECO:0000313" key="3">
    <source>
        <dbReference type="EMBL" id="RYV49349.1"/>
    </source>
</evidence>
<proteinExistence type="predicted"/>
<dbReference type="EMBL" id="SDWW01000089">
    <property type="protein sequence ID" value="RYV49349.1"/>
    <property type="molecule type" value="Genomic_DNA"/>
</dbReference>
<dbReference type="RefSeq" id="WP_130104299.1">
    <property type="nucleotide sequence ID" value="NZ_SDWW01000089.1"/>
</dbReference>
<dbReference type="PANTHER" id="PTHR43228">
    <property type="entry name" value="TWO-COMPONENT RESPONSE REGULATOR"/>
    <property type="match status" value="1"/>
</dbReference>
<dbReference type="SUPFAM" id="SSF52172">
    <property type="entry name" value="CheY-like"/>
    <property type="match status" value="1"/>
</dbReference>
<name>A0A4Q5MV70_9MICO</name>
<dbReference type="PROSITE" id="PS50110">
    <property type="entry name" value="RESPONSE_REGULATORY"/>
    <property type="match status" value="1"/>
</dbReference>
<organism evidence="3 4">
    <name type="scientific">Pengzhenrongella frigida</name>
    <dbReference type="NCBI Taxonomy" id="1259133"/>
    <lineage>
        <taxon>Bacteria</taxon>
        <taxon>Bacillati</taxon>
        <taxon>Actinomycetota</taxon>
        <taxon>Actinomycetes</taxon>
        <taxon>Micrococcales</taxon>
        <taxon>Pengzhenrongella</taxon>
    </lineage>
</organism>
<keyword evidence="1" id="KW-0597">Phosphoprotein</keyword>
<dbReference type="AlphaFoldDB" id="A0A4Q5MV70"/>
<accession>A0A4Q5MV70</accession>
<comment type="caution">
    <text evidence="3">The sequence shown here is derived from an EMBL/GenBank/DDBJ whole genome shotgun (WGS) entry which is preliminary data.</text>
</comment>
<reference evidence="3 4" key="1">
    <citation type="submission" date="2019-01" db="EMBL/GenBank/DDBJ databases">
        <title>Novel species of Cellulomonas.</title>
        <authorList>
            <person name="Liu Q."/>
            <person name="Xin Y.-H."/>
        </authorList>
    </citation>
    <scope>NUCLEOTIDE SEQUENCE [LARGE SCALE GENOMIC DNA]</scope>
    <source>
        <strain evidence="3 4">HLT2-17</strain>
    </source>
</reference>
<protein>
    <submittedName>
        <fullName evidence="3">Response regulator</fullName>
    </submittedName>
</protein>
<dbReference type="SMART" id="SM00448">
    <property type="entry name" value="REC"/>
    <property type="match status" value="1"/>
</dbReference>
<dbReference type="InterPro" id="IPR001789">
    <property type="entry name" value="Sig_transdc_resp-reg_receiver"/>
</dbReference>
<dbReference type="GO" id="GO:0000160">
    <property type="term" value="P:phosphorelay signal transduction system"/>
    <property type="evidence" value="ECO:0007669"/>
    <property type="project" value="InterPro"/>
</dbReference>
<dbReference type="Proteomes" id="UP000293764">
    <property type="component" value="Unassembled WGS sequence"/>
</dbReference>
<evidence type="ECO:0000313" key="4">
    <source>
        <dbReference type="Proteomes" id="UP000293764"/>
    </source>
</evidence>
<evidence type="ECO:0000256" key="1">
    <source>
        <dbReference type="PROSITE-ProRule" id="PRU00169"/>
    </source>
</evidence>
<dbReference type="Pfam" id="PF00072">
    <property type="entry name" value="Response_reg"/>
    <property type="match status" value="1"/>
</dbReference>
<keyword evidence="4" id="KW-1185">Reference proteome</keyword>
<feature type="modified residue" description="4-aspartylphosphate" evidence="1">
    <location>
        <position position="52"/>
    </location>
</feature>
<evidence type="ECO:0000259" key="2">
    <source>
        <dbReference type="PROSITE" id="PS50110"/>
    </source>
</evidence>
<dbReference type="Gene3D" id="3.40.50.2300">
    <property type="match status" value="1"/>
</dbReference>
<feature type="domain" description="Response regulatory" evidence="2">
    <location>
        <begin position="2"/>
        <end position="119"/>
    </location>
</feature>
<dbReference type="InterPro" id="IPR011006">
    <property type="entry name" value="CheY-like_superfamily"/>
</dbReference>
<dbReference type="PANTHER" id="PTHR43228:SF1">
    <property type="entry name" value="TWO-COMPONENT RESPONSE REGULATOR ARR22"/>
    <property type="match status" value="1"/>
</dbReference>
<gene>
    <name evidence="3" type="ORF">EUA98_19265</name>
</gene>
<dbReference type="InterPro" id="IPR052048">
    <property type="entry name" value="ST_Response_Regulator"/>
</dbReference>
<dbReference type="OrthoDB" id="9800897at2"/>